<evidence type="ECO:0000313" key="1">
    <source>
        <dbReference type="EMBL" id="MBY8880751.1"/>
    </source>
</evidence>
<organism evidence="1 2">
    <name type="scientific">Actinacidiphila acidipaludis</name>
    <dbReference type="NCBI Taxonomy" id="2873382"/>
    <lineage>
        <taxon>Bacteria</taxon>
        <taxon>Bacillati</taxon>
        <taxon>Actinomycetota</taxon>
        <taxon>Actinomycetes</taxon>
        <taxon>Kitasatosporales</taxon>
        <taxon>Streptomycetaceae</taxon>
        <taxon>Actinacidiphila</taxon>
    </lineage>
</organism>
<name>A0ABS7QC75_9ACTN</name>
<dbReference type="RefSeq" id="WP_222966089.1">
    <property type="nucleotide sequence ID" value="NZ_JAINZZ010000036.1"/>
</dbReference>
<evidence type="ECO:0008006" key="3">
    <source>
        <dbReference type="Google" id="ProtNLM"/>
    </source>
</evidence>
<reference evidence="1 2" key="1">
    <citation type="submission" date="2021-08" db="EMBL/GenBank/DDBJ databases">
        <title>WGS of actinomycetes from Thailand.</title>
        <authorList>
            <person name="Thawai C."/>
        </authorList>
    </citation>
    <scope>NUCLEOTIDE SEQUENCE [LARGE SCALE GENOMIC DNA]</scope>
    <source>
        <strain evidence="1 2">PLK6-54</strain>
    </source>
</reference>
<keyword evidence="2" id="KW-1185">Reference proteome</keyword>
<gene>
    <name evidence="1" type="ORF">K7862_24395</name>
</gene>
<sequence length="61" mass="6291">MPQHTHASGRVCGHCDGFPTVAITTGGRNRDGSRRTITATCPACRGTGTAPARRALATVGR</sequence>
<evidence type="ECO:0000313" key="2">
    <source>
        <dbReference type="Proteomes" id="UP000778578"/>
    </source>
</evidence>
<protein>
    <recommendedName>
        <fullName evidence="3">Molecular chaperone DnaJ</fullName>
    </recommendedName>
</protein>
<proteinExistence type="predicted"/>
<dbReference type="Proteomes" id="UP000778578">
    <property type="component" value="Unassembled WGS sequence"/>
</dbReference>
<comment type="caution">
    <text evidence="1">The sequence shown here is derived from an EMBL/GenBank/DDBJ whole genome shotgun (WGS) entry which is preliminary data.</text>
</comment>
<accession>A0ABS7QC75</accession>
<dbReference type="EMBL" id="JAINZZ010000036">
    <property type="protein sequence ID" value="MBY8880751.1"/>
    <property type="molecule type" value="Genomic_DNA"/>
</dbReference>